<accession>A0A9P4MHE4</accession>
<dbReference type="Proteomes" id="UP000799439">
    <property type="component" value="Unassembled WGS sequence"/>
</dbReference>
<feature type="compositionally biased region" description="Polar residues" evidence="1">
    <location>
        <begin position="1"/>
        <end position="27"/>
    </location>
</feature>
<keyword evidence="3" id="KW-1185">Reference proteome</keyword>
<evidence type="ECO:0000313" key="3">
    <source>
        <dbReference type="Proteomes" id="UP000799439"/>
    </source>
</evidence>
<sequence length="110" mass="11062">MTAPTASHTVPTASDVSSIAQDATKGQSDVDRAKNFAATASALGEKILQHPSEVTAQDANALKSAEAKHTGIRNPPADSVSAAAARLAAANEKAARLGKEAGAALEKADE</sequence>
<feature type="region of interest" description="Disordered" evidence="1">
    <location>
        <begin position="1"/>
        <end position="31"/>
    </location>
</feature>
<dbReference type="OrthoDB" id="2799468at2759"/>
<protein>
    <recommendedName>
        <fullName evidence="4">SMP domain-containing protein</fullName>
    </recommendedName>
</protein>
<organism evidence="2 3">
    <name type="scientific">Myriangium duriaei CBS 260.36</name>
    <dbReference type="NCBI Taxonomy" id="1168546"/>
    <lineage>
        <taxon>Eukaryota</taxon>
        <taxon>Fungi</taxon>
        <taxon>Dikarya</taxon>
        <taxon>Ascomycota</taxon>
        <taxon>Pezizomycotina</taxon>
        <taxon>Dothideomycetes</taxon>
        <taxon>Dothideomycetidae</taxon>
        <taxon>Myriangiales</taxon>
        <taxon>Myriangiaceae</taxon>
        <taxon>Myriangium</taxon>
    </lineage>
</organism>
<gene>
    <name evidence="2" type="ORF">K461DRAFT_298406</name>
</gene>
<name>A0A9P4MHE4_9PEZI</name>
<dbReference type="AlphaFoldDB" id="A0A9P4MHE4"/>
<evidence type="ECO:0000313" key="2">
    <source>
        <dbReference type="EMBL" id="KAF2147791.1"/>
    </source>
</evidence>
<dbReference type="EMBL" id="ML996095">
    <property type="protein sequence ID" value="KAF2147791.1"/>
    <property type="molecule type" value="Genomic_DNA"/>
</dbReference>
<evidence type="ECO:0000256" key="1">
    <source>
        <dbReference type="SAM" id="MobiDB-lite"/>
    </source>
</evidence>
<evidence type="ECO:0008006" key="4">
    <source>
        <dbReference type="Google" id="ProtNLM"/>
    </source>
</evidence>
<comment type="caution">
    <text evidence="2">The sequence shown here is derived from an EMBL/GenBank/DDBJ whole genome shotgun (WGS) entry which is preliminary data.</text>
</comment>
<proteinExistence type="predicted"/>
<reference evidence="2" key="1">
    <citation type="journal article" date="2020" name="Stud. Mycol.">
        <title>101 Dothideomycetes genomes: a test case for predicting lifestyles and emergence of pathogens.</title>
        <authorList>
            <person name="Haridas S."/>
            <person name="Albert R."/>
            <person name="Binder M."/>
            <person name="Bloem J."/>
            <person name="Labutti K."/>
            <person name="Salamov A."/>
            <person name="Andreopoulos B."/>
            <person name="Baker S."/>
            <person name="Barry K."/>
            <person name="Bills G."/>
            <person name="Bluhm B."/>
            <person name="Cannon C."/>
            <person name="Castanera R."/>
            <person name="Culley D."/>
            <person name="Daum C."/>
            <person name="Ezra D."/>
            <person name="Gonzalez J."/>
            <person name="Henrissat B."/>
            <person name="Kuo A."/>
            <person name="Liang C."/>
            <person name="Lipzen A."/>
            <person name="Lutzoni F."/>
            <person name="Magnuson J."/>
            <person name="Mondo S."/>
            <person name="Nolan M."/>
            <person name="Ohm R."/>
            <person name="Pangilinan J."/>
            <person name="Park H.-J."/>
            <person name="Ramirez L."/>
            <person name="Alfaro M."/>
            <person name="Sun H."/>
            <person name="Tritt A."/>
            <person name="Yoshinaga Y."/>
            <person name="Zwiers L.-H."/>
            <person name="Turgeon B."/>
            <person name="Goodwin S."/>
            <person name="Spatafora J."/>
            <person name="Crous P."/>
            <person name="Grigoriev I."/>
        </authorList>
    </citation>
    <scope>NUCLEOTIDE SEQUENCE</scope>
    <source>
        <strain evidence="2">CBS 260.36</strain>
    </source>
</reference>